<dbReference type="PANTHER" id="PTHR30465">
    <property type="entry name" value="INNER MEMBRANE ABC TRANSPORTER"/>
    <property type="match status" value="1"/>
</dbReference>
<dbReference type="CDD" id="cd06261">
    <property type="entry name" value="TM_PBP2"/>
    <property type="match status" value="1"/>
</dbReference>
<evidence type="ECO:0000313" key="9">
    <source>
        <dbReference type="EMBL" id="MBA9077907.1"/>
    </source>
</evidence>
<reference evidence="9 10" key="1">
    <citation type="submission" date="2020-08" db="EMBL/GenBank/DDBJ databases">
        <title>Genomic Encyclopedia of Type Strains, Phase IV (KMG-IV): sequencing the most valuable type-strain genomes for metagenomic binning, comparative biology and taxonomic classification.</title>
        <authorList>
            <person name="Goeker M."/>
        </authorList>
    </citation>
    <scope>NUCLEOTIDE SEQUENCE [LARGE SCALE GENOMIC DNA]</scope>
    <source>
        <strain evidence="9 10">DSM 29854</strain>
    </source>
</reference>
<keyword evidence="2 7" id="KW-0813">Transport</keyword>
<dbReference type="InterPro" id="IPR000515">
    <property type="entry name" value="MetI-like"/>
</dbReference>
<keyword evidence="3" id="KW-1003">Cell membrane</keyword>
<dbReference type="AlphaFoldDB" id="A0A839GSR1"/>
<dbReference type="Gene3D" id="1.10.3720.10">
    <property type="entry name" value="MetI-like"/>
    <property type="match status" value="1"/>
</dbReference>
<dbReference type="GO" id="GO:0005886">
    <property type="term" value="C:plasma membrane"/>
    <property type="evidence" value="ECO:0007669"/>
    <property type="project" value="UniProtKB-SubCell"/>
</dbReference>
<dbReference type="InterPro" id="IPR035906">
    <property type="entry name" value="MetI-like_sf"/>
</dbReference>
<feature type="transmembrane region" description="Helical" evidence="7">
    <location>
        <begin position="409"/>
        <end position="428"/>
    </location>
</feature>
<keyword evidence="10" id="KW-1185">Reference proteome</keyword>
<dbReference type="GO" id="GO:0055085">
    <property type="term" value="P:transmembrane transport"/>
    <property type="evidence" value="ECO:0007669"/>
    <property type="project" value="InterPro"/>
</dbReference>
<evidence type="ECO:0000313" key="10">
    <source>
        <dbReference type="Proteomes" id="UP000563094"/>
    </source>
</evidence>
<dbReference type="Pfam" id="PF00528">
    <property type="entry name" value="BPD_transp_1"/>
    <property type="match status" value="1"/>
</dbReference>
<evidence type="ECO:0000256" key="4">
    <source>
        <dbReference type="ARBA" id="ARBA00022692"/>
    </source>
</evidence>
<keyword evidence="6 7" id="KW-0472">Membrane</keyword>
<protein>
    <submittedName>
        <fullName evidence="9">Peptide/nickel transport system permease protein</fullName>
    </submittedName>
</protein>
<feature type="transmembrane region" description="Helical" evidence="7">
    <location>
        <begin position="299"/>
        <end position="321"/>
    </location>
</feature>
<evidence type="ECO:0000256" key="1">
    <source>
        <dbReference type="ARBA" id="ARBA00004651"/>
    </source>
</evidence>
<comment type="subcellular location">
    <subcellularLocation>
        <location evidence="1 7">Cell membrane</location>
        <topology evidence="1 7">Multi-pass membrane protein</topology>
    </subcellularLocation>
</comment>
<evidence type="ECO:0000256" key="7">
    <source>
        <dbReference type="RuleBase" id="RU363032"/>
    </source>
</evidence>
<dbReference type="EMBL" id="JACJIQ010000009">
    <property type="protein sequence ID" value="MBA9077907.1"/>
    <property type="molecule type" value="Genomic_DNA"/>
</dbReference>
<keyword evidence="4 7" id="KW-0812">Transmembrane</keyword>
<feature type="transmembrane region" description="Helical" evidence="7">
    <location>
        <begin position="227"/>
        <end position="250"/>
    </location>
</feature>
<evidence type="ECO:0000259" key="8">
    <source>
        <dbReference type="PROSITE" id="PS50928"/>
    </source>
</evidence>
<comment type="similarity">
    <text evidence="7">Belongs to the binding-protein-dependent transport system permease family.</text>
</comment>
<evidence type="ECO:0000256" key="5">
    <source>
        <dbReference type="ARBA" id="ARBA00022989"/>
    </source>
</evidence>
<accession>A0A839GSR1</accession>
<comment type="caution">
    <text evidence="9">The sequence shown here is derived from an EMBL/GenBank/DDBJ whole genome shotgun (WGS) entry which is preliminary data.</text>
</comment>
<proteinExistence type="inferred from homology"/>
<keyword evidence="5 7" id="KW-1133">Transmembrane helix</keyword>
<evidence type="ECO:0000256" key="6">
    <source>
        <dbReference type="ARBA" id="ARBA00023136"/>
    </source>
</evidence>
<evidence type="ECO:0000256" key="3">
    <source>
        <dbReference type="ARBA" id="ARBA00022475"/>
    </source>
</evidence>
<evidence type="ECO:0000256" key="2">
    <source>
        <dbReference type="ARBA" id="ARBA00022448"/>
    </source>
</evidence>
<feature type="domain" description="ABC transmembrane type-1" evidence="8">
    <location>
        <begin position="221"/>
        <end position="428"/>
    </location>
</feature>
<dbReference type="PROSITE" id="PS50928">
    <property type="entry name" value="ABC_TM1"/>
    <property type="match status" value="1"/>
</dbReference>
<dbReference type="SUPFAM" id="SSF161098">
    <property type="entry name" value="MetI-like"/>
    <property type="match status" value="1"/>
</dbReference>
<gene>
    <name evidence="9" type="ORF">FHS90_002626</name>
</gene>
<feature type="transmembrane region" description="Helical" evidence="7">
    <location>
        <begin position="262"/>
        <end position="287"/>
    </location>
</feature>
<name>A0A839GSR1_9BACT</name>
<feature type="transmembrane region" description="Helical" evidence="7">
    <location>
        <begin position="363"/>
        <end position="389"/>
    </location>
</feature>
<dbReference type="RefSeq" id="WP_182513290.1">
    <property type="nucleotide sequence ID" value="NZ_JACJIQ010000009.1"/>
</dbReference>
<dbReference type="Proteomes" id="UP000563094">
    <property type="component" value="Unassembled WGS sequence"/>
</dbReference>
<sequence length="440" mass="48918">MATVIFLLSRIIPNIYTPAGMTEADTTIYGTTNGDVRAKVIQEYRQRMGLDLPVFYFTISPTAVGTVLNQYSKETLEEQPWLSQYIKWYNKETVGEFLKSWREWNSTEKTFGKEALLQARAALLGHSESQSSESKKFYGLRFEHVLAKTGHKQPSPSLRNLKNSWTKMVASKAAFSGLIPVFHWHGANSQYHRWLTGLLIGNLGTSVKDFRPVQEKLTEALKTTIPISFFGLFLAGFLSYATGVLLTLYAESFGSKFLKAALYLLDSIPAFLLTLVLFAAFVLAGGTLSSPVMAASESLWASFFTNSTLLLAGVSIALILIPHLSIQIYQSFSQEMSKPYLLTAKAKGVNKFKMINRHAWPNALMPVITFLSEVVIGLLAGVLIVEITFSLPGIGSLLTHSVLNRDYPVLIGVTLFLLAFRTVVVWLTDVAHSWADPRVR</sequence>
<dbReference type="PANTHER" id="PTHR30465:SF0">
    <property type="entry name" value="OLIGOPEPTIDE TRANSPORT SYSTEM PERMEASE PROTEIN APPB"/>
    <property type="match status" value="1"/>
</dbReference>
<organism evidence="9 10">
    <name type="scientific">Rufibacter quisquiliarum</name>
    <dbReference type="NCBI Taxonomy" id="1549639"/>
    <lineage>
        <taxon>Bacteria</taxon>
        <taxon>Pseudomonadati</taxon>
        <taxon>Bacteroidota</taxon>
        <taxon>Cytophagia</taxon>
        <taxon>Cytophagales</taxon>
        <taxon>Hymenobacteraceae</taxon>
        <taxon>Rufibacter</taxon>
    </lineage>
</organism>